<dbReference type="EMBL" id="CABFPH010000003">
    <property type="protein sequence ID" value="VUD69906.1"/>
    <property type="molecule type" value="Genomic_DNA"/>
</dbReference>
<dbReference type="RefSeq" id="WP_142581496.1">
    <property type="nucleotide sequence ID" value="NZ_CABFPH010000003.1"/>
</dbReference>
<dbReference type="Proteomes" id="UP000410984">
    <property type="component" value="Unassembled WGS sequence"/>
</dbReference>
<evidence type="ECO:0000313" key="2">
    <source>
        <dbReference type="EMBL" id="VUD69906.1"/>
    </source>
</evidence>
<keyword evidence="3" id="KW-1185">Reference proteome</keyword>
<gene>
    <name evidence="2" type="ORF">MET9862_00466</name>
</gene>
<organism evidence="2 3">
    <name type="scientific">Methylobacterium symbioticum</name>
    <dbReference type="NCBI Taxonomy" id="2584084"/>
    <lineage>
        <taxon>Bacteria</taxon>
        <taxon>Pseudomonadati</taxon>
        <taxon>Pseudomonadota</taxon>
        <taxon>Alphaproteobacteria</taxon>
        <taxon>Hyphomicrobiales</taxon>
        <taxon>Methylobacteriaceae</taxon>
        <taxon>Methylobacterium</taxon>
    </lineage>
</organism>
<protein>
    <submittedName>
        <fullName evidence="2">Uncharacterized protein</fullName>
    </submittedName>
</protein>
<name>A0A509E6J2_9HYPH</name>
<proteinExistence type="predicted"/>
<feature type="region of interest" description="Disordered" evidence="1">
    <location>
        <begin position="1"/>
        <end position="21"/>
    </location>
</feature>
<reference evidence="2 3" key="1">
    <citation type="submission" date="2019-06" db="EMBL/GenBank/DDBJ databases">
        <authorList>
            <person name="Rodrigo-Torres L."/>
            <person name="Arahal R. D."/>
            <person name="Lucena T."/>
        </authorList>
    </citation>
    <scope>NUCLEOTIDE SEQUENCE [LARGE SCALE GENOMIC DNA]</scope>
    <source>
        <strain evidence="2 3">SB0023/3</strain>
    </source>
</reference>
<accession>A0A509E6J2</accession>
<evidence type="ECO:0000256" key="1">
    <source>
        <dbReference type="SAM" id="MobiDB-lite"/>
    </source>
</evidence>
<evidence type="ECO:0000313" key="3">
    <source>
        <dbReference type="Proteomes" id="UP000410984"/>
    </source>
</evidence>
<dbReference type="AlphaFoldDB" id="A0A509E6J2"/>
<sequence>MYPPRETQADASESDRRQMDQTEARCGFRPLALPALAAATRAPATVKKPAAETAARRGILDLVHEDAPIL</sequence>